<dbReference type="Proteomes" id="UP000001396">
    <property type="component" value="Unassembled WGS sequence"/>
</dbReference>
<dbReference type="GO" id="GO:0005829">
    <property type="term" value="C:cytosol"/>
    <property type="evidence" value="ECO:0007669"/>
    <property type="project" value="TreeGrafter"/>
</dbReference>
<dbReference type="GeneID" id="31360349"/>
<dbReference type="AlphaFoldDB" id="D3B8R9"/>
<feature type="region of interest" description="Disordered" evidence="1">
    <location>
        <begin position="265"/>
        <end position="306"/>
    </location>
</feature>
<accession>D3B8R9</accession>
<dbReference type="RefSeq" id="XP_020434554.1">
    <property type="nucleotide sequence ID" value="XM_020575759.1"/>
</dbReference>
<protein>
    <submittedName>
        <fullName evidence="2">Ataxin-10</fullName>
    </submittedName>
</protein>
<comment type="caution">
    <text evidence="2">The sequence shown here is derived from an EMBL/GenBank/DDBJ whole genome shotgun (WGS) entry which is preliminary data.</text>
</comment>
<dbReference type="InterPro" id="IPR051374">
    <property type="entry name" value="Ataxin-10/CTR86_families"/>
</dbReference>
<gene>
    <name evidence="2" type="primary">atxn10</name>
    <name evidence="2" type="ORF">PPL_04862</name>
</gene>
<sequence>MSKLQEITLSLLNQLNNNNNENGELIISNLTELLLLSKELSSREYIGNETNTINLLIKSLMIDVDGVVSNKQKLLSLRLLRNLCAHLPLNQERILSDDNTAQWLLAQLQATTDNENDIVFIAIMQLLINTIASNQNTQTTLWRNLFKVNVIDLLLKNNKDNANRLQLVHMLIYNLILNSTERIDDLVVVNSALGKSVLEEVLCTIERFDQDTDEHDQLFHWSYLIFKCLYQAEKFVDLYKLFGDENFAITTPQLKDIRNHPIFQGQISSNDNENDTNNNNNNNDDDDNPIGSNDRDEEEEPDHLEGRSNKYQISLLNLLDAMVNKQKNVKDFVPDCDAVISVKCCEYLVSELSILYNIDFKKKSELTSTMTRLNEHDFGAIYFIFKIFANVTCYTDEMLQIVPQLHAFKQEDLNTMLRKKGLIAICVGTLHSNPEIDHSLRSQTSDPDTKSKDKGFKVEIIKILGNLAFRNKRNQDEVCFNNKQKDNNNNNN</sequence>
<name>D3B8R9_HETP5</name>
<evidence type="ECO:0000313" key="2">
    <source>
        <dbReference type="EMBL" id="EFA82437.1"/>
    </source>
</evidence>
<evidence type="ECO:0000256" key="1">
    <source>
        <dbReference type="SAM" id="MobiDB-lite"/>
    </source>
</evidence>
<keyword evidence="3" id="KW-1185">Reference proteome</keyword>
<dbReference type="PANTHER" id="PTHR13255:SF0">
    <property type="entry name" value="ATAXIN-10"/>
    <property type="match status" value="1"/>
</dbReference>
<organism evidence="2 3">
    <name type="scientific">Heterostelium pallidum (strain ATCC 26659 / Pp 5 / PN500)</name>
    <name type="common">Cellular slime mold</name>
    <name type="synonym">Polysphondylium pallidum</name>
    <dbReference type="NCBI Taxonomy" id="670386"/>
    <lineage>
        <taxon>Eukaryota</taxon>
        <taxon>Amoebozoa</taxon>
        <taxon>Evosea</taxon>
        <taxon>Eumycetozoa</taxon>
        <taxon>Dictyostelia</taxon>
        <taxon>Acytosteliales</taxon>
        <taxon>Acytosteliaceae</taxon>
        <taxon>Heterostelium</taxon>
    </lineage>
</organism>
<dbReference type="FunCoup" id="D3B8R9">
    <property type="interactions" value="80"/>
</dbReference>
<dbReference type="PANTHER" id="PTHR13255">
    <property type="entry name" value="ATAXIN-10"/>
    <property type="match status" value="1"/>
</dbReference>
<evidence type="ECO:0000313" key="3">
    <source>
        <dbReference type="Proteomes" id="UP000001396"/>
    </source>
</evidence>
<reference evidence="2 3" key="1">
    <citation type="journal article" date="2011" name="Genome Res.">
        <title>Phylogeny-wide analysis of social amoeba genomes highlights ancient origins for complex intercellular communication.</title>
        <authorList>
            <person name="Heidel A.J."/>
            <person name="Lawal H.M."/>
            <person name="Felder M."/>
            <person name="Schilde C."/>
            <person name="Helps N.R."/>
            <person name="Tunggal B."/>
            <person name="Rivero F."/>
            <person name="John U."/>
            <person name="Schleicher M."/>
            <person name="Eichinger L."/>
            <person name="Platzer M."/>
            <person name="Noegel A.A."/>
            <person name="Schaap P."/>
            <person name="Gloeckner G."/>
        </authorList>
    </citation>
    <scope>NUCLEOTIDE SEQUENCE [LARGE SCALE GENOMIC DNA]</scope>
    <source>
        <strain evidence="3">ATCC 26659 / Pp 5 / PN500</strain>
    </source>
</reference>
<dbReference type="InParanoid" id="D3B8R9"/>
<dbReference type="EMBL" id="ADBJ01000020">
    <property type="protein sequence ID" value="EFA82437.1"/>
    <property type="molecule type" value="Genomic_DNA"/>
</dbReference>
<dbReference type="OMA" id="FHWIHLI"/>
<proteinExistence type="predicted"/>